<evidence type="ECO:0000256" key="2">
    <source>
        <dbReference type="SAM" id="SignalP"/>
    </source>
</evidence>
<dbReference type="PANTHER" id="PTHR40472">
    <property type="entry name" value="RICIN B-TYPE LECTIN DOMAIN-CONTAINING PROTEIN"/>
    <property type="match status" value="1"/>
</dbReference>
<feature type="chain" id="PRO_5029751333" evidence="2">
    <location>
        <begin position="26"/>
        <end position="709"/>
    </location>
</feature>
<dbReference type="EnsemblMetazoa" id="CLYHEMT025492.1">
    <property type="protein sequence ID" value="CLYHEMP025492.1"/>
    <property type="gene ID" value="CLYHEMG025492"/>
</dbReference>
<evidence type="ECO:0000313" key="3">
    <source>
        <dbReference type="EnsemblMetazoa" id="CLYHEMP025492.1"/>
    </source>
</evidence>
<organism evidence="3 4">
    <name type="scientific">Clytia hemisphaerica</name>
    <dbReference type="NCBI Taxonomy" id="252671"/>
    <lineage>
        <taxon>Eukaryota</taxon>
        <taxon>Metazoa</taxon>
        <taxon>Cnidaria</taxon>
        <taxon>Hydrozoa</taxon>
        <taxon>Hydroidolina</taxon>
        <taxon>Leptothecata</taxon>
        <taxon>Obeliida</taxon>
        <taxon>Clytiidae</taxon>
        <taxon>Clytia</taxon>
    </lineage>
</organism>
<evidence type="ECO:0000313" key="4">
    <source>
        <dbReference type="Proteomes" id="UP000594262"/>
    </source>
</evidence>
<dbReference type="Pfam" id="PF00090">
    <property type="entry name" value="TSP_1"/>
    <property type="match status" value="1"/>
</dbReference>
<feature type="signal peptide" evidence="2">
    <location>
        <begin position="1"/>
        <end position="25"/>
    </location>
</feature>
<dbReference type="Gene3D" id="2.20.100.10">
    <property type="entry name" value="Thrombospondin type-1 (TSP1) repeat"/>
    <property type="match status" value="1"/>
</dbReference>
<dbReference type="InterPro" id="IPR000884">
    <property type="entry name" value="TSP1_rpt"/>
</dbReference>
<dbReference type="SUPFAM" id="SSF82895">
    <property type="entry name" value="TSP-1 type 1 repeat"/>
    <property type="match status" value="1"/>
</dbReference>
<protein>
    <submittedName>
        <fullName evidence="3">Uncharacterized protein</fullName>
    </submittedName>
</protein>
<evidence type="ECO:0000256" key="1">
    <source>
        <dbReference type="ARBA" id="ARBA00023157"/>
    </source>
</evidence>
<dbReference type="InterPro" id="IPR039051">
    <property type="entry name" value="SE-CTX-like"/>
</dbReference>
<dbReference type="GeneID" id="136799926"/>
<keyword evidence="4" id="KW-1185">Reference proteome</keyword>
<dbReference type="OrthoDB" id="5989160at2759"/>
<dbReference type="PANTHER" id="PTHR40472:SF6">
    <property type="entry name" value="RICIN B-TYPE LECTIN DOMAIN-CONTAINING PROTEIN"/>
    <property type="match status" value="1"/>
</dbReference>
<name>A0A7M6DRM7_9CNID</name>
<dbReference type="SMART" id="SM00209">
    <property type="entry name" value="TSP1"/>
    <property type="match status" value="1"/>
</dbReference>
<dbReference type="InterPro" id="IPR036383">
    <property type="entry name" value="TSP1_rpt_sf"/>
</dbReference>
<dbReference type="RefSeq" id="XP_066912653.1">
    <property type="nucleotide sequence ID" value="XM_067056552.1"/>
</dbReference>
<dbReference type="PRINTS" id="PR01705">
    <property type="entry name" value="TSP1REPEAT"/>
</dbReference>
<keyword evidence="1" id="KW-1015">Disulfide bond</keyword>
<dbReference type="FunFam" id="2.20.100.10:FF:000001">
    <property type="entry name" value="semaphorin-5A isoform X1"/>
    <property type="match status" value="1"/>
</dbReference>
<accession>A0A7M6DRM7</accession>
<proteinExistence type="predicted"/>
<dbReference type="Proteomes" id="UP000594262">
    <property type="component" value="Unplaced"/>
</dbReference>
<keyword evidence="2" id="KW-0732">Signal</keyword>
<reference evidence="3" key="1">
    <citation type="submission" date="2021-01" db="UniProtKB">
        <authorList>
            <consortium name="EnsemblMetazoa"/>
        </authorList>
    </citation>
    <scope>IDENTIFICATION</scope>
</reference>
<dbReference type="PROSITE" id="PS50092">
    <property type="entry name" value="TSP1"/>
    <property type="match status" value="1"/>
</dbReference>
<sequence>MRLKVLRNILITVLFTFAFIHLVRPTKTKNNEAAVVTTVLDSTSNALDAATVNKAKKASTVAGQLTEVSSKASKFSAVLNTGLTQFSTYVYGVTATMAVINILWPGTFPEGEPAHVAEMRAYFEELKAEFRVVKNQINDLKLYVQERSTDQVYAGYILSIHTMELYFQEYTDSSDALREAYGESFAANYDQLGNHADHLYTGLVITNDNLNIAKNAISYTKGDRSKVLKIMFELFNVINMGIKHEALYYRLKDDTEQIDVLADRWATRMNNLQNVMKAIDDEIVKGAKEQMETDLDENVVELKNNDNQVMSENLYTFFSEKYYWKDWVVIVYSKSVKGHDNHAYSYCSNNAVFRMRLGNGVDKTMYLFHIDKASGSWMTKTQAKNILKTGPYTYKDTCYHGRVRYTCDRPQNDLSKTIDAVKDDLKVCSVTKGIVILKKDKGYGIAPKVANRIRGHFLKGEFNAFVIGPWGSSSPQESVEGVTINGGWTSYTDWTSCSQTCGGGTQTRRRYCRNPVAQDGGRVCSGQDTQSKSCNTFSCFSKTFLTDKIEKIMSSKKSLDNEKFAEHLRDQLKTTYPEYRFSVNTYNSISGSDKHSMQGYHYVNIFRKHGRNVVVAFTKKTNSVPNSSTLKAIEERIVEAIKNKGKDAKKSRELAWTALKKEGYRVAMVLVVRFGNGLRSRSTGGGIFFENFNSSGSHKSSLVVMLGKA</sequence>
<dbReference type="AlphaFoldDB" id="A0A7M6DRM7"/>